<gene>
    <name evidence="8" type="primary">A1m_5</name>
    <name evidence="8" type="ORF">AVEN_168425_1</name>
</gene>
<dbReference type="InterPro" id="IPR002890">
    <property type="entry name" value="MG2"/>
</dbReference>
<reference evidence="8 9" key="1">
    <citation type="journal article" date="2019" name="Sci. Rep.">
        <title>Orb-weaving spider Araneus ventricosus genome elucidates the spidroin gene catalogue.</title>
        <authorList>
            <person name="Kono N."/>
            <person name="Nakamura H."/>
            <person name="Ohtoshi R."/>
            <person name="Moran D.A.P."/>
            <person name="Shinohara A."/>
            <person name="Yoshida Y."/>
            <person name="Fujiwara M."/>
            <person name="Mori M."/>
            <person name="Tomita M."/>
            <person name="Arakawa K."/>
        </authorList>
    </citation>
    <scope>NUCLEOTIDE SEQUENCE [LARGE SCALE GENOMIC DNA]</scope>
</reference>
<dbReference type="InterPro" id="IPR050473">
    <property type="entry name" value="A2M/Complement_sys"/>
</dbReference>
<protein>
    <recommendedName>
        <fullName evidence="5">TEP1-F</fullName>
    </recommendedName>
</protein>
<keyword evidence="9" id="KW-1185">Reference proteome</keyword>
<organism evidence="8 9">
    <name type="scientific">Araneus ventricosus</name>
    <name type="common">Orbweaver spider</name>
    <name type="synonym">Epeira ventricosa</name>
    <dbReference type="NCBI Taxonomy" id="182803"/>
    <lineage>
        <taxon>Eukaryota</taxon>
        <taxon>Metazoa</taxon>
        <taxon>Ecdysozoa</taxon>
        <taxon>Arthropoda</taxon>
        <taxon>Chelicerata</taxon>
        <taxon>Arachnida</taxon>
        <taxon>Araneae</taxon>
        <taxon>Araneomorphae</taxon>
        <taxon>Entelegynae</taxon>
        <taxon>Araneoidea</taxon>
        <taxon>Araneidae</taxon>
        <taxon>Araneus</taxon>
    </lineage>
</organism>
<feature type="domain" description="Macroglobulin" evidence="7">
    <location>
        <begin position="144"/>
        <end position="236"/>
    </location>
</feature>
<feature type="non-terminal residue" evidence="8">
    <location>
        <position position="1"/>
    </location>
</feature>
<evidence type="ECO:0000256" key="5">
    <source>
        <dbReference type="ARBA" id="ARBA00078071"/>
    </source>
</evidence>
<evidence type="ECO:0000256" key="6">
    <source>
        <dbReference type="SAM" id="SignalP"/>
    </source>
</evidence>
<comment type="function">
    <text evidence="3">Binds covalently through a thioester bond to the pathogen surface resulting in pathogen clearance.</text>
</comment>
<dbReference type="AlphaFoldDB" id="A0A4Y2TNV7"/>
<dbReference type="EMBL" id="BGPR01030070">
    <property type="protein sequence ID" value="GBO02319.1"/>
    <property type="molecule type" value="Genomic_DNA"/>
</dbReference>
<dbReference type="GO" id="GO:0004866">
    <property type="term" value="F:endopeptidase inhibitor activity"/>
    <property type="evidence" value="ECO:0007669"/>
    <property type="project" value="InterPro"/>
</dbReference>
<keyword evidence="1 6" id="KW-0732">Signal</keyword>
<evidence type="ECO:0000256" key="2">
    <source>
        <dbReference type="ARBA" id="ARBA00023180"/>
    </source>
</evidence>
<accession>A0A4Y2TNV7</accession>
<evidence type="ECO:0000313" key="8">
    <source>
        <dbReference type="EMBL" id="GBO02319.1"/>
    </source>
</evidence>
<dbReference type="Proteomes" id="UP000499080">
    <property type="component" value="Unassembled WGS sequence"/>
</dbReference>
<feature type="signal peptide" evidence="6">
    <location>
        <begin position="1"/>
        <end position="28"/>
    </location>
</feature>
<feature type="chain" id="PRO_5021367837" description="TEP1-F" evidence="6">
    <location>
        <begin position="29"/>
        <end position="254"/>
    </location>
</feature>
<dbReference type="PANTHER" id="PTHR11412:SF171">
    <property type="entry name" value="PREGNANCY ZONE PROTEIN-LIKE PROTEIN"/>
    <property type="match status" value="1"/>
</dbReference>
<evidence type="ECO:0000256" key="3">
    <source>
        <dbReference type="ARBA" id="ARBA00057615"/>
    </source>
</evidence>
<comment type="caution">
    <text evidence="8">The sequence shown here is derived from an EMBL/GenBank/DDBJ whole genome shotgun (WGS) entry which is preliminary data.</text>
</comment>
<name>A0A4Y2TNV7_ARAVE</name>
<evidence type="ECO:0000259" key="7">
    <source>
        <dbReference type="Pfam" id="PF01835"/>
    </source>
</evidence>
<evidence type="ECO:0000313" key="9">
    <source>
        <dbReference type="Proteomes" id="UP000499080"/>
    </source>
</evidence>
<dbReference type="OrthoDB" id="6430858at2759"/>
<proteinExistence type="predicted"/>
<sequence>LEKRANMSIKFLLIFIAFGCTFLGMCWADEDVDNGYIFTSPKSLKKGQNNQLQFIRFGCLDSSALTVQLFYKKNYNSNETLAQQQTYNIPKGNKDALLNFFVKPFNDTDYVYNGRLQINGTMCGKPISGSDEVQFSNTNANIYIIQTDKPLYKPGQTVKFRVLKVDKNLRPSDKTNDTADIYVEDPRGTRLFQFKGVQLGKGITQNQFPLADEPVQGTWTITVSKNKDTQSTTFDVKEYGKISAKNLKSFSYTF</sequence>
<dbReference type="PANTHER" id="PTHR11412">
    <property type="entry name" value="MACROGLOBULIN / COMPLEMENT"/>
    <property type="match status" value="1"/>
</dbReference>
<dbReference type="FunFam" id="2.60.40.1930:FF:000001">
    <property type="entry name" value="CD109 isoform 3"/>
    <property type="match status" value="1"/>
</dbReference>
<comment type="subunit">
    <text evidence="4">Heterodimer of a TEP1-N chain and an TEP1-C chain non-covalently linked. Forms a complex composed of TEP1-N and TEP1-C heterodimer, LRIM1 and APL1C; the interaction stabilizes TEP1-N and TEP1-C heterodimer, prevents its binding to tissues while circulating in the hemolymph and protects the thioester bond from hydrolysis. Mature TEP1 and to a lesser extent full-length TEP1 interact with SPCLIP1; the interaction is induced by microbial infection.</text>
</comment>
<evidence type="ECO:0000256" key="4">
    <source>
        <dbReference type="ARBA" id="ARBA00063781"/>
    </source>
</evidence>
<evidence type="ECO:0000256" key="1">
    <source>
        <dbReference type="ARBA" id="ARBA00022729"/>
    </source>
</evidence>
<dbReference type="Pfam" id="PF01835">
    <property type="entry name" value="MG2"/>
    <property type="match status" value="1"/>
</dbReference>
<keyword evidence="2" id="KW-0325">Glycoprotein</keyword>
<dbReference type="Gene3D" id="2.60.40.1930">
    <property type="match status" value="1"/>
</dbReference>